<sequence length="264" mass="30778">MLETNFKFFRKKLYVMLCFLNLSGLLIILLKESILSDQFVLFDKNLDDWQLKDNQLLHEHPLCQRNCTELNPETVLQNCPALQRGLTCGKYKVYHYHRRCLTATVYCRRNMTNIKEVAVYVAVTGTDLNANKTGLFVLPYIDKNEISVPQIIVEKAHHGNGNMGELVCDSSGAWILHDTNYRYMVQHLFCLVVEARNLNYLLDIRRPKFDRVTLSIPYQRVNVLILMDIKMITREINASQKRNWNPCDDISRELTSILGNQCFK</sequence>
<dbReference type="WBParaSite" id="maker-PairedContig_586-snap-gene-0.1-mRNA-1">
    <property type="protein sequence ID" value="maker-PairedContig_586-snap-gene-0.1-mRNA-1"/>
    <property type="gene ID" value="maker-PairedContig_586-snap-gene-0.1"/>
</dbReference>
<feature type="transmembrane region" description="Helical" evidence="1">
    <location>
        <begin position="12"/>
        <end position="30"/>
    </location>
</feature>
<keyword evidence="1" id="KW-1133">Transmembrane helix</keyword>
<organism evidence="2">
    <name type="scientific">Wuchereria bancrofti</name>
    <dbReference type="NCBI Taxonomy" id="6293"/>
    <lineage>
        <taxon>Eukaryota</taxon>
        <taxon>Metazoa</taxon>
        <taxon>Ecdysozoa</taxon>
        <taxon>Nematoda</taxon>
        <taxon>Chromadorea</taxon>
        <taxon>Rhabditida</taxon>
        <taxon>Spirurina</taxon>
        <taxon>Spiruromorpha</taxon>
        <taxon>Filarioidea</taxon>
        <taxon>Onchocercidae</taxon>
        <taxon>Wuchereria</taxon>
    </lineage>
</organism>
<keyword evidence="1" id="KW-0812">Transmembrane</keyword>
<proteinExistence type="predicted"/>
<reference evidence="2" key="1">
    <citation type="submission" date="2016-11" db="UniProtKB">
        <authorList>
            <consortium name="WormBaseParasite"/>
        </authorList>
    </citation>
    <scope>IDENTIFICATION</scope>
    <source>
        <strain evidence="2">pt0022</strain>
    </source>
</reference>
<accession>A0A1I8EW81</accession>
<name>A0A1I8EW81_WUCBA</name>
<evidence type="ECO:0000256" key="1">
    <source>
        <dbReference type="SAM" id="Phobius"/>
    </source>
</evidence>
<evidence type="ECO:0000313" key="2">
    <source>
        <dbReference type="WBParaSite" id="maker-PairedContig_586-snap-gene-0.1-mRNA-1"/>
    </source>
</evidence>
<dbReference type="AlphaFoldDB" id="A0A1I8EW81"/>
<keyword evidence="1" id="KW-0472">Membrane</keyword>
<protein>
    <submittedName>
        <fullName evidence="2">Uncharacterized protein</fullName>
    </submittedName>
</protein>